<feature type="transmembrane region" description="Helical" evidence="7">
    <location>
        <begin position="305"/>
        <end position="326"/>
    </location>
</feature>
<feature type="transmembrane region" description="Helical" evidence="7">
    <location>
        <begin position="188"/>
        <end position="205"/>
    </location>
</feature>
<evidence type="ECO:0000256" key="3">
    <source>
        <dbReference type="ARBA" id="ARBA00022475"/>
    </source>
</evidence>
<dbReference type="GO" id="GO:0009246">
    <property type="term" value="P:enterobacterial common antigen biosynthetic process"/>
    <property type="evidence" value="ECO:0007669"/>
    <property type="project" value="TreeGrafter"/>
</dbReference>
<evidence type="ECO:0000259" key="8">
    <source>
        <dbReference type="Pfam" id="PF01757"/>
    </source>
</evidence>
<protein>
    <submittedName>
        <fullName evidence="9">Acyltransferase</fullName>
    </submittedName>
</protein>
<feature type="transmembrane region" description="Helical" evidence="7">
    <location>
        <begin position="160"/>
        <end position="182"/>
    </location>
</feature>
<evidence type="ECO:0000256" key="1">
    <source>
        <dbReference type="ARBA" id="ARBA00004651"/>
    </source>
</evidence>
<feature type="domain" description="Acyltransferase 3" evidence="8">
    <location>
        <begin position="22"/>
        <end position="319"/>
    </location>
</feature>
<evidence type="ECO:0000256" key="7">
    <source>
        <dbReference type="SAM" id="Phobius"/>
    </source>
</evidence>
<keyword evidence="10" id="KW-1185">Reference proteome</keyword>
<evidence type="ECO:0000256" key="4">
    <source>
        <dbReference type="ARBA" id="ARBA00022692"/>
    </source>
</evidence>
<dbReference type="Proteomes" id="UP000602745">
    <property type="component" value="Unassembled WGS sequence"/>
</dbReference>
<keyword evidence="5 7" id="KW-1133">Transmembrane helix</keyword>
<keyword evidence="6 7" id="KW-0472">Membrane</keyword>
<evidence type="ECO:0000313" key="9">
    <source>
        <dbReference type="EMBL" id="GGE48879.1"/>
    </source>
</evidence>
<feature type="transmembrane region" description="Helical" evidence="7">
    <location>
        <begin position="53"/>
        <end position="75"/>
    </location>
</feature>
<gene>
    <name evidence="9" type="ORF">GCM10007276_27560</name>
</gene>
<evidence type="ECO:0000256" key="2">
    <source>
        <dbReference type="ARBA" id="ARBA00007400"/>
    </source>
</evidence>
<reference evidence="9" key="2">
    <citation type="submission" date="2020-09" db="EMBL/GenBank/DDBJ databases">
        <authorList>
            <person name="Sun Q."/>
            <person name="Sedlacek I."/>
        </authorList>
    </citation>
    <scope>NUCLEOTIDE SEQUENCE</scope>
    <source>
        <strain evidence="9">CCM 7684</strain>
    </source>
</reference>
<dbReference type="EMBL" id="BMCP01000003">
    <property type="protein sequence ID" value="GGE48879.1"/>
    <property type="molecule type" value="Genomic_DNA"/>
</dbReference>
<evidence type="ECO:0000256" key="6">
    <source>
        <dbReference type="ARBA" id="ARBA00023136"/>
    </source>
</evidence>
<dbReference type="Pfam" id="PF01757">
    <property type="entry name" value="Acyl_transf_3"/>
    <property type="match status" value="1"/>
</dbReference>
<comment type="subcellular location">
    <subcellularLocation>
        <location evidence="1">Cell membrane</location>
        <topology evidence="1">Multi-pass membrane protein</topology>
    </subcellularLocation>
</comment>
<feature type="transmembrane region" description="Helical" evidence="7">
    <location>
        <begin position="279"/>
        <end position="299"/>
    </location>
</feature>
<feature type="transmembrane region" description="Helical" evidence="7">
    <location>
        <begin position="133"/>
        <end position="153"/>
    </location>
</feature>
<accession>A0A8J2YKX2</accession>
<proteinExistence type="inferred from homology"/>
<dbReference type="InterPro" id="IPR002656">
    <property type="entry name" value="Acyl_transf_3_dom"/>
</dbReference>
<sequence>MNASAPVTATAARPLPGSRTGWVDAAKGFTITLVVAHHALEGLKLAGLANPTFLYWHDILLSVRMPLFFLVAGLFARKAIYGDFRKFLDSKVFHFAYFYVLWSVISLLLRYAANPVSNNKVALTDILFIGWDPISTIWFLYGLALAFVITRALRHMNPCFLVAFAAMVQAAAFAFPSVPYLVIINKFAYLYVYFVLGVYGSEWIREQADKANYPKIIAALVLFIALAVVLRLNDLLFTPLCYFVLSMLSAYAIIGFFSRAREGLFARLFEFIGAYSMPIYLTHFLPVAAARIILVKVFGITNFGVLFTAATTAGVLFGVVAFLIAVRTPFRFVFVRPKALTLDAPATLTGREQPSSVTAG</sequence>
<dbReference type="PANTHER" id="PTHR40074:SF4">
    <property type="entry name" value="INNER MEMBRANE PROTEIN YCFT"/>
    <property type="match status" value="1"/>
</dbReference>
<feature type="transmembrane region" description="Helical" evidence="7">
    <location>
        <begin position="96"/>
        <end position="113"/>
    </location>
</feature>
<organism evidence="9 10">
    <name type="scientific">Agaricicola taiwanensis</name>
    <dbReference type="NCBI Taxonomy" id="591372"/>
    <lineage>
        <taxon>Bacteria</taxon>
        <taxon>Pseudomonadati</taxon>
        <taxon>Pseudomonadota</taxon>
        <taxon>Alphaproteobacteria</taxon>
        <taxon>Rhodobacterales</taxon>
        <taxon>Paracoccaceae</taxon>
        <taxon>Agaricicola</taxon>
    </lineage>
</organism>
<keyword evidence="9" id="KW-0012">Acyltransferase</keyword>
<dbReference type="GO" id="GO:0005886">
    <property type="term" value="C:plasma membrane"/>
    <property type="evidence" value="ECO:0007669"/>
    <property type="project" value="UniProtKB-SubCell"/>
</dbReference>
<reference evidence="9" key="1">
    <citation type="journal article" date="2014" name="Int. J. Syst. Evol. Microbiol.">
        <title>Complete genome sequence of Corynebacterium casei LMG S-19264T (=DSM 44701T), isolated from a smear-ripened cheese.</title>
        <authorList>
            <consortium name="US DOE Joint Genome Institute (JGI-PGF)"/>
            <person name="Walter F."/>
            <person name="Albersmeier A."/>
            <person name="Kalinowski J."/>
            <person name="Ruckert C."/>
        </authorList>
    </citation>
    <scope>NUCLEOTIDE SEQUENCE</scope>
    <source>
        <strain evidence="9">CCM 7684</strain>
    </source>
</reference>
<dbReference type="GO" id="GO:0016413">
    <property type="term" value="F:O-acetyltransferase activity"/>
    <property type="evidence" value="ECO:0007669"/>
    <property type="project" value="TreeGrafter"/>
</dbReference>
<keyword evidence="4 7" id="KW-0812">Transmembrane</keyword>
<feature type="transmembrane region" description="Helical" evidence="7">
    <location>
        <begin position="236"/>
        <end position="258"/>
    </location>
</feature>
<name>A0A8J2YKX2_9RHOB</name>
<keyword evidence="9" id="KW-0808">Transferase</keyword>
<evidence type="ECO:0000313" key="10">
    <source>
        <dbReference type="Proteomes" id="UP000602745"/>
    </source>
</evidence>
<comment type="similarity">
    <text evidence="2">Belongs to the acyltransferase 3 family.</text>
</comment>
<dbReference type="AlphaFoldDB" id="A0A8J2YKX2"/>
<dbReference type="PANTHER" id="PTHR40074">
    <property type="entry name" value="O-ACETYLTRANSFERASE WECH"/>
    <property type="match status" value="1"/>
</dbReference>
<comment type="caution">
    <text evidence="9">The sequence shown here is derived from an EMBL/GenBank/DDBJ whole genome shotgun (WGS) entry which is preliminary data.</text>
</comment>
<evidence type="ECO:0000256" key="5">
    <source>
        <dbReference type="ARBA" id="ARBA00022989"/>
    </source>
</evidence>
<feature type="transmembrane region" description="Helical" evidence="7">
    <location>
        <begin position="212"/>
        <end position="230"/>
    </location>
</feature>
<keyword evidence="3" id="KW-1003">Cell membrane</keyword>
<dbReference type="RefSeq" id="WP_188410386.1">
    <property type="nucleotide sequence ID" value="NZ_BMCP01000003.1"/>
</dbReference>